<evidence type="ECO:0000256" key="1">
    <source>
        <dbReference type="PROSITE-ProRule" id="PRU00047"/>
    </source>
</evidence>
<reference evidence="3" key="1">
    <citation type="submission" date="2020-06" db="EMBL/GenBank/DDBJ databases">
        <authorList>
            <person name="Li T."/>
            <person name="Hu X."/>
            <person name="Zhang T."/>
            <person name="Song X."/>
            <person name="Zhang H."/>
            <person name="Dai N."/>
            <person name="Sheng W."/>
            <person name="Hou X."/>
            <person name="Wei L."/>
        </authorList>
    </citation>
    <scope>NUCLEOTIDE SEQUENCE</scope>
    <source>
        <strain evidence="3">G02</strain>
        <tissue evidence="3">Leaf</tissue>
    </source>
</reference>
<dbReference type="PANTHER" id="PTHR31286">
    <property type="entry name" value="GLYCINE-RICH CELL WALL STRUCTURAL PROTEIN 1.8-LIKE"/>
    <property type="match status" value="1"/>
</dbReference>
<dbReference type="EMBL" id="JACGWJ010000001">
    <property type="protein sequence ID" value="KAL0442130.1"/>
    <property type="molecule type" value="Genomic_DNA"/>
</dbReference>
<evidence type="ECO:0000259" key="2">
    <source>
        <dbReference type="PROSITE" id="PS50158"/>
    </source>
</evidence>
<keyword evidence="1" id="KW-0479">Metal-binding</keyword>
<dbReference type="InterPro" id="IPR040256">
    <property type="entry name" value="At4g02000-like"/>
</dbReference>
<dbReference type="InterPro" id="IPR025836">
    <property type="entry name" value="Zn_knuckle_CX2CX4HX4C"/>
</dbReference>
<feature type="domain" description="CCHC-type" evidence="2">
    <location>
        <begin position="116"/>
        <end position="129"/>
    </location>
</feature>
<dbReference type="AlphaFoldDB" id="A0AAW2WL70"/>
<keyword evidence="1" id="KW-0863">Zinc-finger</keyword>
<dbReference type="GO" id="GO:0008270">
    <property type="term" value="F:zinc ion binding"/>
    <property type="evidence" value="ECO:0007669"/>
    <property type="project" value="UniProtKB-KW"/>
</dbReference>
<dbReference type="GO" id="GO:0003676">
    <property type="term" value="F:nucleic acid binding"/>
    <property type="evidence" value="ECO:0007669"/>
    <property type="project" value="InterPro"/>
</dbReference>
<organism evidence="3">
    <name type="scientific">Sesamum radiatum</name>
    <name type="common">Black benniseed</name>
    <dbReference type="NCBI Taxonomy" id="300843"/>
    <lineage>
        <taxon>Eukaryota</taxon>
        <taxon>Viridiplantae</taxon>
        <taxon>Streptophyta</taxon>
        <taxon>Embryophyta</taxon>
        <taxon>Tracheophyta</taxon>
        <taxon>Spermatophyta</taxon>
        <taxon>Magnoliopsida</taxon>
        <taxon>eudicotyledons</taxon>
        <taxon>Gunneridae</taxon>
        <taxon>Pentapetalae</taxon>
        <taxon>asterids</taxon>
        <taxon>lamiids</taxon>
        <taxon>Lamiales</taxon>
        <taxon>Pedaliaceae</taxon>
        <taxon>Sesamum</taxon>
    </lineage>
</organism>
<sequence length="310" mass="34743">MERCPWAFEKCLLVLAKVDGSENPKEIDLNWCSFHVLVHDLPLRKITRDIAELIGNQIGKFIDIDMEDNDVIWGFSLRIRVALNVNKPLRRVLKLCTTLGDEKLISFTYGRLPNYCYLCGHLGHISKQCDVQFQEGFVDPGENTPFGPWLRAPIQLLNYNCNHFTLAQPHTPSALPSLSANHRKGPDIFSPQLAKSTPSQTFKNQPPILPSHNSTYQIITKAPTIIHQTPAPGSPFNPSPYIFLPPHTLFHMTDATPATNSSLQTKDPLSQLFSPLVFSATSNPFHSTSISSSQSKSDCRIITPRKILTF</sequence>
<name>A0AAW2WL70_SESRA</name>
<comment type="caution">
    <text evidence="3">The sequence shown here is derived from an EMBL/GenBank/DDBJ whole genome shotgun (WGS) entry which is preliminary data.</text>
</comment>
<dbReference type="Pfam" id="PF14392">
    <property type="entry name" value="zf-CCHC_4"/>
    <property type="match status" value="1"/>
</dbReference>
<dbReference type="PROSITE" id="PS50158">
    <property type="entry name" value="ZF_CCHC"/>
    <property type="match status" value="1"/>
</dbReference>
<keyword evidence="1" id="KW-0862">Zinc</keyword>
<reference evidence="3" key="2">
    <citation type="journal article" date="2024" name="Plant">
        <title>Genomic evolution and insights into agronomic trait innovations of Sesamum species.</title>
        <authorList>
            <person name="Miao H."/>
            <person name="Wang L."/>
            <person name="Qu L."/>
            <person name="Liu H."/>
            <person name="Sun Y."/>
            <person name="Le M."/>
            <person name="Wang Q."/>
            <person name="Wei S."/>
            <person name="Zheng Y."/>
            <person name="Lin W."/>
            <person name="Duan Y."/>
            <person name="Cao H."/>
            <person name="Xiong S."/>
            <person name="Wang X."/>
            <person name="Wei L."/>
            <person name="Li C."/>
            <person name="Ma Q."/>
            <person name="Ju M."/>
            <person name="Zhao R."/>
            <person name="Li G."/>
            <person name="Mu C."/>
            <person name="Tian Q."/>
            <person name="Mei H."/>
            <person name="Zhang T."/>
            <person name="Gao T."/>
            <person name="Zhang H."/>
        </authorList>
    </citation>
    <scope>NUCLEOTIDE SEQUENCE</scope>
    <source>
        <strain evidence="3">G02</strain>
    </source>
</reference>
<dbReference type="PANTHER" id="PTHR31286:SF167">
    <property type="entry name" value="OS09G0268800 PROTEIN"/>
    <property type="match status" value="1"/>
</dbReference>
<gene>
    <name evidence="3" type="ORF">Sradi_0151900</name>
</gene>
<dbReference type="InterPro" id="IPR001878">
    <property type="entry name" value="Znf_CCHC"/>
</dbReference>
<protein>
    <recommendedName>
        <fullName evidence="2">CCHC-type domain-containing protein</fullName>
    </recommendedName>
</protein>
<accession>A0AAW2WL70</accession>
<proteinExistence type="predicted"/>
<evidence type="ECO:0000313" key="3">
    <source>
        <dbReference type="EMBL" id="KAL0442130.1"/>
    </source>
</evidence>